<dbReference type="PANTHER" id="PTHR43162">
    <property type="match status" value="1"/>
</dbReference>
<dbReference type="Pfam" id="PF13460">
    <property type="entry name" value="NAD_binding_10"/>
    <property type="match status" value="1"/>
</dbReference>
<dbReference type="InterPro" id="IPR016040">
    <property type="entry name" value="NAD(P)-bd_dom"/>
</dbReference>
<sequence>MTGVLVTGGTGKTGTALVELLRGNGVPVRVASRNPSAGDPDAVRFDWDDPATHSAALRGVDRVFLVPPPASVDPMPLAGPFLAEAQRFGVRRLVLLGSAVVLPDAPGALELAARVRARPGWVVLRASGFMQNFLDSHPLGERIRRHGEIRTAAGDGRVGWIDARDIAAVASALLADPGIDPGDRRDHLLTGPKALSYQGTAAIITACTGRPVRVVHIGVEEQAANYRSAGMPAEFAAALAAVEDSIRAGREGQVSTAVLDLTGRPPRPFAEFVREHAPGWARVEDRPRGSHWFKGRSVPPSSA</sequence>
<evidence type="ECO:0000313" key="3">
    <source>
        <dbReference type="EMBL" id="MBP2063527.1"/>
    </source>
</evidence>
<reference evidence="3 4" key="2">
    <citation type="submission" date="2021-03" db="EMBL/GenBank/DDBJ databases">
        <title>Genomic Encyclopedia of Type Strains, Phase IV (KMG-IV): sequencing the most valuable type-strain genomes for metagenomic binning, comparative biology and taxonomic classification.</title>
        <authorList>
            <person name="Goeker M."/>
        </authorList>
    </citation>
    <scope>NUCLEOTIDE SEQUENCE [LARGE SCALE GENOMIC DNA]</scope>
    <source>
        <strain evidence="3 4">DSM 41954</strain>
    </source>
</reference>
<protein>
    <submittedName>
        <fullName evidence="2">NAD-dependent epimerase/dehydratase</fullName>
    </submittedName>
    <submittedName>
        <fullName evidence="3">Uncharacterized protein YbjT (DUF2867 family)</fullName>
    </submittedName>
</protein>
<dbReference type="Proteomes" id="UP000756710">
    <property type="component" value="Unassembled WGS sequence"/>
</dbReference>
<dbReference type="PANTHER" id="PTHR43162:SF1">
    <property type="entry name" value="PRESTALK A DIFFERENTIATION PROTEIN A"/>
    <property type="match status" value="1"/>
</dbReference>
<feature type="domain" description="NAD(P)-binding" evidence="1">
    <location>
        <begin position="8"/>
        <end position="177"/>
    </location>
</feature>
<dbReference type="Gene3D" id="3.40.50.720">
    <property type="entry name" value="NAD(P)-binding Rossmann-like Domain"/>
    <property type="match status" value="1"/>
</dbReference>
<dbReference type="Gene3D" id="3.90.25.10">
    <property type="entry name" value="UDP-galactose 4-epimerase, domain 1"/>
    <property type="match status" value="1"/>
</dbReference>
<reference evidence="2" key="1">
    <citation type="submission" date="2014-05" db="EMBL/GenBank/DDBJ databases">
        <authorList>
            <person name="Horn Fabian"/>
        </authorList>
    </citation>
    <scope>NUCLEOTIDE SEQUENCE</scope>
</reference>
<dbReference type="HOGENOM" id="CLU_007383_10_6_11"/>
<evidence type="ECO:0000259" key="1">
    <source>
        <dbReference type="Pfam" id="PF13460"/>
    </source>
</evidence>
<evidence type="ECO:0000313" key="2">
    <source>
        <dbReference type="EMBL" id="CDR17894.1"/>
    </source>
</evidence>
<proteinExistence type="predicted"/>
<dbReference type="InterPro" id="IPR051604">
    <property type="entry name" value="Ergot_Alk_Oxidoreductase"/>
</dbReference>
<evidence type="ECO:0000313" key="4">
    <source>
        <dbReference type="Proteomes" id="UP000756710"/>
    </source>
</evidence>
<gene>
    <name evidence="3" type="ORF">J2Z30_004548</name>
    <name evidence="2" type="ORF">SIRAN9862</name>
</gene>
<dbReference type="EMBL" id="LK022848">
    <property type="protein sequence ID" value="CDR17894.1"/>
    <property type="molecule type" value="Genomic_DNA"/>
</dbReference>
<organism evidence="2">
    <name type="scientific">Streptomyces iranensis</name>
    <dbReference type="NCBI Taxonomy" id="576784"/>
    <lineage>
        <taxon>Bacteria</taxon>
        <taxon>Bacillati</taxon>
        <taxon>Actinomycetota</taxon>
        <taxon>Actinomycetes</taxon>
        <taxon>Kitasatosporales</taxon>
        <taxon>Streptomycetaceae</taxon>
        <taxon>Streptomyces</taxon>
        <taxon>Streptomyces violaceusniger group</taxon>
    </lineage>
</organism>
<dbReference type="SUPFAM" id="SSF51735">
    <property type="entry name" value="NAD(P)-binding Rossmann-fold domains"/>
    <property type="match status" value="1"/>
</dbReference>
<dbReference type="AlphaFoldDB" id="A0A061A6A4"/>
<dbReference type="RefSeq" id="WP_044580506.1">
    <property type="nucleotide sequence ID" value="NZ_BAABDR010000100.1"/>
</dbReference>
<accession>A0A061A6A4</accession>
<dbReference type="EMBL" id="JAGGLR010000012">
    <property type="protein sequence ID" value="MBP2063527.1"/>
    <property type="molecule type" value="Genomic_DNA"/>
</dbReference>
<dbReference type="InterPro" id="IPR036291">
    <property type="entry name" value="NAD(P)-bd_dom_sf"/>
</dbReference>
<keyword evidence="4" id="KW-1185">Reference proteome</keyword>
<name>A0A061A6A4_9ACTN</name>